<dbReference type="GO" id="GO:0003839">
    <property type="term" value="F:gamma-glutamylcyclotransferase activity"/>
    <property type="evidence" value="ECO:0007669"/>
    <property type="project" value="UniProtKB-EC"/>
</dbReference>
<organism evidence="5 6">
    <name type="scientific">Parachaetomium inaequale</name>
    <dbReference type="NCBI Taxonomy" id="2588326"/>
    <lineage>
        <taxon>Eukaryota</taxon>
        <taxon>Fungi</taxon>
        <taxon>Dikarya</taxon>
        <taxon>Ascomycota</taxon>
        <taxon>Pezizomycotina</taxon>
        <taxon>Sordariomycetes</taxon>
        <taxon>Sordariomycetidae</taxon>
        <taxon>Sordariales</taxon>
        <taxon>Chaetomiaceae</taxon>
        <taxon>Parachaetomium</taxon>
    </lineage>
</organism>
<dbReference type="PANTHER" id="PTHR12935:SF0">
    <property type="entry name" value="GAMMA-GLUTAMYLCYCLOTRANSFERASE"/>
    <property type="match status" value="1"/>
</dbReference>
<sequence length="255" mass="28351">MSPRSTRPPPPPRLYFAYGSNLAFQQMATRCPGSSYVGRAVLPDYRWQINERGYANILPFPGSSVHGLVFELGNDPSSPSSDEARLDRSEGVNSGAYLKETCAVVLYPARRKVRTSSAAAELARGEPVGGASGREGFPRVEDDVLVYLSDVFVRPGSPRDEYVDRINNGIRDAVAMGVPAAYFTNVVREWVPERAQPASSSVRRAPTAREELAELIRRREELERRLPSRPRSLTCYQVHHSHLVSLTIVVSPERR</sequence>
<evidence type="ECO:0000256" key="1">
    <source>
        <dbReference type="ARBA" id="ARBA00012346"/>
    </source>
</evidence>
<comment type="caution">
    <text evidence="5">The sequence shown here is derived from an EMBL/GenBank/DDBJ whole genome shotgun (WGS) entry which is preliminary data.</text>
</comment>
<dbReference type="InterPro" id="IPR036568">
    <property type="entry name" value="GGCT-like_sf"/>
</dbReference>
<dbReference type="PANTHER" id="PTHR12935">
    <property type="entry name" value="GAMMA-GLUTAMYLCYCLOTRANSFERASE"/>
    <property type="match status" value="1"/>
</dbReference>
<accession>A0AAN6SM98</accession>
<feature type="domain" description="Gamma-glutamylcyclotransferase AIG2-like" evidence="4">
    <location>
        <begin position="15"/>
        <end position="110"/>
    </location>
</feature>
<name>A0AAN6SM98_9PEZI</name>
<dbReference type="EC" id="4.3.2.9" evidence="1"/>
<dbReference type="Gene3D" id="3.10.490.10">
    <property type="entry name" value="Gamma-glutamyl cyclotransferase-like"/>
    <property type="match status" value="1"/>
</dbReference>
<gene>
    <name evidence="5" type="ORF">C8A01DRAFT_50466</name>
</gene>
<dbReference type="SUPFAM" id="SSF110857">
    <property type="entry name" value="Gamma-glutamyl cyclotransferase-like"/>
    <property type="match status" value="1"/>
</dbReference>
<proteinExistence type="predicted"/>
<evidence type="ECO:0000256" key="2">
    <source>
        <dbReference type="ARBA" id="ARBA00023239"/>
    </source>
</evidence>
<dbReference type="InterPro" id="IPR009288">
    <property type="entry name" value="AIG2-like_dom"/>
</dbReference>
<keyword evidence="6" id="KW-1185">Reference proteome</keyword>
<dbReference type="CDD" id="cd06661">
    <property type="entry name" value="GGCT_like"/>
    <property type="match status" value="1"/>
</dbReference>
<evidence type="ECO:0000313" key="6">
    <source>
        <dbReference type="Proteomes" id="UP001303115"/>
    </source>
</evidence>
<dbReference type="AlphaFoldDB" id="A0AAN6SM98"/>
<protein>
    <recommendedName>
        <fullName evidence="1">gamma-glutamylcyclotransferase</fullName>
        <ecNumber evidence="1">4.3.2.9</ecNumber>
    </recommendedName>
</protein>
<evidence type="ECO:0000313" key="5">
    <source>
        <dbReference type="EMBL" id="KAK4032834.1"/>
    </source>
</evidence>
<dbReference type="InterPro" id="IPR013024">
    <property type="entry name" value="GGCT-like"/>
</dbReference>
<dbReference type="Proteomes" id="UP001303115">
    <property type="component" value="Unassembled WGS sequence"/>
</dbReference>
<evidence type="ECO:0000259" key="4">
    <source>
        <dbReference type="Pfam" id="PF06094"/>
    </source>
</evidence>
<dbReference type="EMBL" id="MU854572">
    <property type="protein sequence ID" value="KAK4032834.1"/>
    <property type="molecule type" value="Genomic_DNA"/>
</dbReference>
<feature type="binding site" evidence="3">
    <location>
        <begin position="15"/>
        <end position="20"/>
    </location>
    <ligand>
        <name>substrate</name>
    </ligand>
</feature>
<evidence type="ECO:0000256" key="3">
    <source>
        <dbReference type="PIRSR" id="PIRSR617939-2"/>
    </source>
</evidence>
<reference evidence="6" key="1">
    <citation type="journal article" date="2023" name="Mol. Phylogenet. Evol.">
        <title>Genome-scale phylogeny and comparative genomics of the fungal order Sordariales.</title>
        <authorList>
            <person name="Hensen N."/>
            <person name="Bonometti L."/>
            <person name="Westerberg I."/>
            <person name="Brannstrom I.O."/>
            <person name="Guillou S."/>
            <person name="Cros-Aarteil S."/>
            <person name="Calhoun S."/>
            <person name="Haridas S."/>
            <person name="Kuo A."/>
            <person name="Mondo S."/>
            <person name="Pangilinan J."/>
            <person name="Riley R."/>
            <person name="LaButti K."/>
            <person name="Andreopoulos B."/>
            <person name="Lipzen A."/>
            <person name="Chen C."/>
            <person name="Yan M."/>
            <person name="Daum C."/>
            <person name="Ng V."/>
            <person name="Clum A."/>
            <person name="Steindorff A."/>
            <person name="Ohm R.A."/>
            <person name="Martin F."/>
            <person name="Silar P."/>
            <person name="Natvig D.O."/>
            <person name="Lalanne C."/>
            <person name="Gautier V."/>
            <person name="Ament-Velasquez S.L."/>
            <person name="Kruys A."/>
            <person name="Hutchinson M.I."/>
            <person name="Powell A.J."/>
            <person name="Barry K."/>
            <person name="Miller A.N."/>
            <person name="Grigoriev I.V."/>
            <person name="Debuchy R."/>
            <person name="Gladieux P."/>
            <person name="Hiltunen Thoren M."/>
            <person name="Johannesson H."/>
        </authorList>
    </citation>
    <scope>NUCLEOTIDE SEQUENCE [LARGE SCALE GENOMIC DNA]</scope>
    <source>
        <strain evidence="6">CBS 284.82</strain>
    </source>
</reference>
<dbReference type="InterPro" id="IPR017939">
    <property type="entry name" value="G-Glutamylcylcotransferase"/>
</dbReference>
<keyword evidence="2" id="KW-0456">Lyase</keyword>
<dbReference type="Pfam" id="PF06094">
    <property type="entry name" value="GGACT"/>
    <property type="match status" value="1"/>
</dbReference>